<proteinExistence type="predicted"/>
<keyword evidence="2" id="KW-1185">Reference proteome</keyword>
<evidence type="ECO:0000313" key="2">
    <source>
        <dbReference type="Proteomes" id="UP000011626"/>
    </source>
</evidence>
<reference evidence="1 2" key="1">
    <citation type="journal article" date="2014" name="PLoS Genet.">
        <title>Phylogenetically driven sequencing of extremely halophilic archaea reveals strategies for static and dynamic osmo-response.</title>
        <authorList>
            <person name="Becker E.A."/>
            <person name="Seitzer P.M."/>
            <person name="Tritt A."/>
            <person name="Larsen D."/>
            <person name="Krusor M."/>
            <person name="Yao A.I."/>
            <person name="Wu D."/>
            <person name="Madern D."/>
            <person name="Eisen J.A."/>
            <person name="Darling A.E."/>
            <person name="Facciotti M.T."/>
        </authorList>
    </citation>
    <scope>NUCLEOTIDE SEQUENCE [LARGE SCALE GENOMIC DNA]</scope>
    <source>
        <strain evidence="1 2">2-9-1</strain>
    </source>
</reference>
<organism evidence="1 2">
    <name type="scientific">Halosimplex carlsbadense 2-9-1</name>
    <dbReference type="NCBI Taxonomy" id="797114"/>
    <lineage>
        <taxon>Archaea</taxon>
        <taxon>Methanobacteriati</taxon>
        <taxon>Methanobacteriota</taxon>
        <taxon>Stenosarchaea group</taxon>
        <taxon>Halobacteria</taxon>
        <taxon>Halobacteriales</taxon>
        <taxon>Haloarculaceae</taxon>
        <taxon>Halosimplex</taxon>
    </lineage>
</organism>
<dbReference type="Proteomes" id="UP000011626">
    <property type="component" value="Unassembled WGS sequence"/>
</dbReference>
<sequence>MSQTDSRPEAPVNQLPDVQQKLSNIAVKQEAALDLRMHASGGSSTELRLYQHPAGWVIAQRDTSSFSSGDWTITHTGARLDVSAGRHTAEQDADRFEELLRNIRTCLEPQYRSTAGAAAVVTYADWGEFTVRVRD</sequence>
<comment type="caution">
    <text evidence="1">The sequence shown here is derived from an EMBL/GenBank/DDBJ whole genome shotgun (WGS) entry which is preliminary data.</text>
</comment>
<evidence type="ECO:0000313" key="1">
    <source>
        <dbReference type="EMBL" id="ELZ26545.1"/>
    </source>
</evidence>
<dbReference type="STRING" id="797114.C475_08967"/>
<protein>
    <submittedName>
        <fullName evidence="1">Uncharacterized protein</fullName>
    </submittedName>
</protein>
<dbReference type="RefSeq" id="WP_006883468.1">
    <property type="nucleotide sequence ID" value="NZ_AOIU01000020.1"/>
</dbReference>
<gene>
    <name evidence="1" type="ORF">C475_08967</name>
</gene>
<dbReference type="EMBL" id="AOIU01000020">
    <property type="protein sequence ID" value="ELZ26545.1"/>
    <property type="molecule type" value="Genomic_DNA"/>
</dbReference>
<dbReference type="AlphaFoldDB" id="M0CTI0"/>
<name>M0CTI0_9EURY</name>
<accession>M0CTI0</accession>